<keyword evidence="2" id="KW-1185">Reference proteome</keyword>
<dbReference type="AlphaFoldDB" id="G5STS2"/>
<evidence type="ECO:0000313" key="1">
    <source>
        <dbReference type="EMBL" id="EHG99166.1"/>
    </source>
</evidence>
<dbReference type="EMBL" id="AFFY01000045">
    <property type="protein sequence ID" value="EHG99166.1"/>
    <property type="molecule type" value="Genomic_DNA"/>
</dbReference>
<dbReference type="HOGENOM" id="CLU_203242_0_0_10"/>
<accession>G5STS2</accession>
<gene>
    <name evidence="1" type="ORF">HMPREF9441_02778</name>
</gene>
<comment type="caution">
    <text evidence="1">The sequence shown here is derived from an EMBL/GenBank/DDBJ whole genome shotgun (WGS) entry which is preliminary data.</text>
</comment>
<proteinExistence type="predicted"/>
<organism evidence="1 2">
    <name type="scientific">Paraprevotella clara YIT 11840</name>
    <dbReference type="NCBI Taxonomy" id="762968"/>
    <lineage>
        <taxon>Bacteria</taxon>
        <taxon>Pseudomonadati</taxon>
        <taxon>Bacteroidota</taxon>
        <taxon>Bacteroidia</taxon>
        <taxon>Bacteroidales</taxon>
        <taxon>Prevotellaceae</taxon>
        <taxon>Paraprevotella</taxon>
    </lineage>
</organism>
<sequence>MQKYPSSFRLYCKPFIILVLQAEGCFRNPSATFHFVWRRMKNRSLEIEKSFG</sequence>
<name>G5STS2_9BACT</name>
<evidence type="ECO:0000313" key="2">
    <source>
        <dbReference type="Proteomes" id="UP000003598"/>
    </source>
</evidence>
<dbReference type="Proteomes" id="UP000003598">
    <property type="component" value="Unassembled WGS sequence"/>
</dbReference>
<reference evidence="1 2" key="1">
    <citation type="submission" date="2011-03" db="EMBL/GenBank/DDBJ databases">
        <authorList>
            <person name="Weinstock G."/>
            <person name="Sodergren E."/>
            <person name="Clifton S."/>
            <person name="Fulton L."/>
            <person name="Fulton B."/>
            <person name="Courtney L."/>
            <person name="Fronick C."/>
            <person name="Harrison M."/>
            <person name="Strong C."/>
            <person name="Farmer C."/>
            <person name="Delahaunty K."/>
            <person name="Markovic C."/>
            <person name="Hall O."/>
            <person name="Minx P."/>
            <person name="Tomlinson C."/>
            <person name="Mitreva M."/>
            <person name="Hou S."/>
            <person name="Chen J."/>
            <person name="Wollam A."/>
            <person name="Pepin K.H."/>
            <person name="Johnson M."/>
            <person name="Bhonagiri V."/>
            <person name="Zhang X."/>
            <person name="Suruliraj S."/>
            <person name="Warren W."/>
            <person name="Chinwalla A."/>
            <person name="Mardis E.R."/>
            <person name="Wilson R.K."/>
        </authorList>
    </citation>
    <scope>NUCLEOTIDE SEQUENCE [LARGE SCALE GENOMIC DNA]</scope>
    <source>
        <strain evidence="1 2">YIT 11840</strain>
    </source>
</reference>
<protein>
    <submittedName>
        <fullName evidence="1">Uncharacterized protein</fullName>
    </submittedName>
</protein>